<gene>
    <name evidence="1" type="ORF">NEZAVI_LOCUS5041</name>
</gene>
<keyword evidence="2" id="KW-1185">Reference proteome</keyword>
<accession>A0A9P0EI27</accession>
<organism evidence="1 2">
    <name type="scientific">Nezara viridula</name>
    <name type="common">Southern green stink bug</name>
    <name type="synonym">Cimex viridulus</name>
    <dbReference type="NCBI Taxonomy" id="85310"/>
    <lineage>
        <taxon>Eukaryota</taxon>
        <taxon>Metazoa</taxon>
        <taxon>Ecdysozoa</taxon>
        <taxon>Arthropoda</taxon>
        <taxon>Hexapoda</taxon>
        <taxon>Insecta</taxon>
        <taxon>Pterygota</taxon>
        <taxon>Neoptera</taxon>
        <taxon>Paraneoptera</taxon>
        <taxon>Hemiptera</taxon>
        <taxon>Heteroptera</taxon>
        <taxon>Panheteroptera</taxon>
        <taxon>Pentatomomorpha</taxon>
        <taxon>Pentatomoidea</taxon>
        <taxon>Pentatomidae</taxon>
        <taxon>Pentatominae</taxon>
        <taxon>Nezara</taxon>
    </lineage>
</organism>
<dbReference type="Proteomes" id="UP001152798">
    <property type="component" value="Chromosome 3"/>
</dbReference>
<protein>
    <recommendedName>
        <fullName evidence="3">GAG-pre-integrase domain-containing protein</fullName>
    </recommendedName>
</protein>
<dbReference type="OrthoDB" id="8048471at2759"/>
<dbReference type="AlphaFoldDB" id="A0A9P0EI27"/>
<sequence>MPISVLNLGEGTRIRIGVGSPTSTRVLFWNSNECGKAKMTPIRNVSYVPGLRYSLISCVELGRKGLRTTLENEERCEIINRETGDVIAVAESSENGLFKLRCAENSKISNVTASTDGAFLLWPKRLGHLSSGGMARLLDLAT</sequence>
<evidence type="ECO:0000313" key="2">
    <source>
        <dbReference type="Proteomes" id="UP001152798"/>
    </source>
</evidence>
<evidence type="ECO:0000313" key="1">
    <source>
        <dbReference type="EMBL" id="CAH1394566.1"/>
    </source>
</evidence>
<name>A0A9P0EI27_NEZVI</name>
<proteinExistence type="predicted"/>
<dbReference type="EMBL" id="OV725079">
    <property type="protein sequence ID" value="CAH1394566.1"/>
    <property type="molecule type" value="Genomic_DNA"/>
</dbReference>
<evidence type="ECO:0008006" key="3">
    <source>
        <dbReference type="Google" id="ProtNLM"/>
    </source>
</evidence>
<reference evidence="1" key="1">
    <citation type="submission" date="2022-01" db="EMBL/GenBank/DDBJ databases">
        <authorList>
            <person name="King R."/>
        </authorList>
    </citation>
    <scope>NUCLEOTIDE SEQUENCE</scope>
</reference>